<dbReference type="InterPro" id="IPR036291">
    <property type="entry name" value="NAD(P)-bd_dom_sf"/>
</dbReference>
<evidence type="ECO:0000256" key="3">
    <source>
        <dbReference type="ARBA" id="ARBA00023002"/>
    </source>
</evidence>
<dbReference type="KEGG" id="tasa:A1Q1_07116"/>
<reference evidence="4 5" key="1">
    <citation type="journal article" date="2012" name="Eukaryot. Cell">
        <title>Draft genome sequence of CBS 2479, the standard type strain of Trichosporon asahii.</title>
        <authorList>
            <person name="Yang R.Y."/>
            <person name="Li H.T."/>
            <person name="Zhu H."/>
            <person name="Zhou G.P."/>
            <person name="Wang M."/>
            <person name="Wang L."/>
        </authorList>
    </citation>
    <scope>NUCLEOTIDE SEQUENCE [LARGE SCALE GENOMIC DNA]</scope>
    <source>
        <strain evidence="5">ATCC 90039 / CBS 2479 / JCM 2466 / KCTC 7840 / NCYC 2677 / UAMH 7654</strain>
    </source>
</reference>
<dbReference type="AlphaFoldDB" id="J6F3Y0"/>
<dbReference type="EMBL" id="ALBS01000048">
    <property type="protein sequence ID" value="EJT51704.1"/>
    <property type="molecule type" value="Genomic_DNA"/>
</dbReference>
<dbReference type="PRINTS" id="PR00081">
    <property type="entry name" value="GDHRDH"/>
</dbReference>
<dbReference type="PRINTS" id="PR00080">
    <property type="entry name" value="SDRFAMILY"/>
</dbReference>
<evidence type="ECO:0008006" key="6">
    <source>
        <dbReference type="Google" id="ProtNLM"/>
    </source>
</evidence>
<gene>
    <name evidence="4" type="ORF">A1Q1_07116</name>
</gene>
<organism evidence="4 5">
    <name type="scientific">Trichosporon asahii var. asahii (strain ATCC 90039 / CBS 2479 / JCM 2466 / KCTC 7840 / NBRC 103889/ NCYC 2677 / UAMH 7654)</name>
    <name type="common">Yeast</name>
    <dbReference type="NCBI Taxonomy" id="1186058"/>
    <lineage>
        <taxon>Eukaryota</taxon>
        <taxon>Fungi</taxon>
        <taxon>Dikarya</taxon>
        <taxon>Basidiomycota</taxon>
        <taxon>Agaricomycotina</taxon>
        <taxon>Tremellomycetes</taxon>
        <taxon>Trichosporonales</taxon>
        <taxon>Trichosporonaceae</taxon>
        <taxon>Trichosporon</taxon>
    </lineage>
</organism>
<dbReference type="SUPFAM" id="SSF51735">
    <property type="entry name" value="NAD(P)-binding Rossmann-fold domains"/>
    <property type="match status" value="1"/>
</dbReference>
<dbReference type="PANTHER" id="PTHR43618">
    <property type="entry name" value="7-ALPHA-HYDROXYSTEROID DEHYDROGENASE"/>
    <property type="match status" value="1"/>
</dbReference>
<dbReference type="GO" id="GO:0016491">
    <property type="term" value="F:oxidoreductase activity"/>
    <property type="evidence" value="ECO:0007669"/>
    <property type="project" value="UniProtKB-KW"/>
</dbReference>
<comment type="caution">
    <text evidence="4">The sequence shown here is derived from an EMBL/GenBank/DDBJ whole genome shotgun (WGS) entry which is preliminary data.</text>
</comment>
<comment type="similarity">
    <text evidence="1">Belongs to the short-chain dehydrogenases/reductases (SDR) family.</text>
</comment>
<keyword evidence="3" id="KW-0560">Oxidoreductase</keyword>
<dbReference type="RefSeq" id="XP_014182840.1">
    <property type="nucleotide sequence ID" value="XM_014327365.1"/>
</dbReference>
<protein>
    <recommendedName>
        <fullName evidence="6">Short-chain dehydrogenase</fullName>
    </recommendedName>
</protein>
<dbReference type="PANTHER" id="PTHR43618:SF4">
    <property type="entry name" value="SHORT CHAIN DEHYDROGENASE_REDUCTASE FAMILY (AFU_ORTHOLOGUE AFUA_7G04540)"/>
    <property type="match status" value="1"/>
</dbReference>
<dbReference type="InterPro" id="IPR002347">
    <property type="entry name" value="SDR_fam"/>
</dbReference>
<evidence type="ECO:0000256" key="1">
    <source>
        <dbReference type="ARBA" id="ARBA00006484"/>
    </source>
</evidence>
<proteinExistence type="inferred from homology"/>
<evidence type="ECO:0000256" key="2">
    <source>
        <dbReference type="ARBA" id="ARBA00022857"/>
    </source>
</evidence>
<dbReference type="GeneID" id="25990628"/>
<dbReference type="InterPro" id="IPR052178">
    <property type="entry name" value="Sec_Metab_Biosynth_SDR"/>
</dbReference>
<dbReference type="HOGENOM" id="CLU_010194_12_0_1"/>
<dbReference type="Proteomes" id="UP000002748">
    <property type="component" value="Unassembled WGS sequence"/>
</dbReference>
<keyword evidence="2" id="KW-0521">NADP</keyword>
<dbReference type="VEuPathDB" id="FungiDB:A1Q1_07116"/>
<dbReference type="PROSITE" id="PS00061">
    <property type="entry name" value="ADH_SHORT"/>
    <property type="match status" value="1"/>
</dbReference>
<sequence length="297" mass="32264">MPVDENDKSAGETELISQVQGGKLKVDNLFNVDGWVAVATLAENGARVYISGRRGEVLKKAAELGKPTSGKGEIIPVEADCSTKDGIQKLVKAVSAKEKQLNVLINNHGVSMPKPNINVEQTPEALSKEMFENEEMDRFLQTYQINTASYYFTAWAFLPLLSASKEPWGEPGSILNIASMSGITYTSQKGQFNYNASKAATISLTNQLACEFARLDLGVRVNSINPGYFPSGMTKFTTDSSDASEREYFRKTMGTPLARAGQATDHAQAVLAAVCNRFMTGCNLVVDGGWLLEQSLD</sequence>
<accession>J6F3Y0</accession>
<dbReference type="InterPro" id="IPR020904">
    <property type="entry name" value="Sc_DH/Rdtase_CS"/>
</dbReference>
<dbReference type="Pfam" id="PF13561">
    <property type="entry name" value="adh_short_C2"/>
    <property type="match status" value="1"/>
</dbReference>
<dbReference type="Gene3D" id="3.40.50.720">
    <property type="entry name" value="NAD(P)-binding Rossmann-like Domain"/>
    <property type="match status" value="1"/>
</dbReference>
<dbReference type="OrthoDB" id="3819888at2759"/>
<evidence type="ECO:0000313" key="4">
    <source>
        <dbReference type="EMBL" id="EJT51704.1"/>
    </source>
</evidence>
<evidence type="ECO:0000313" key="5">
    <source>
        <dbReference type="Proteomes" id="UP000002748"/>
    </source>
</evidence>
<name>J6F3Y0_TRIAS</name>